<sequence length="96" mass="10444">MDFTELEHREGARLSWNAWPCSRIEATRVVLPIGALVTPGKDLGEHCPTLPYEPVVCEGCQAAEIDVQKIVSSSIGDGPNIARKLALSWSSRVLAE</sequence>
<keyword evidence="1" id="KW-0813">Transport</keyword>
<dbReference type="GeneID" id="9831681"/>
<dbReference type="SUPFAM" id="SSF81995">
    <property type="entry name" value="beta-sandwich domain of Sec23/24"/>
    <property type="match status" value="1"/>
</dbReference>
<dbReference type="InterPro" id="IPR037364">
    <property type="entry name" value="Sec23"/>
</dbReference>
<name>A0A090M4C6_OSTTA</name>
<dbReference type="GO" id="GO:0005096">
    <property type="term" value="F:GTPase activator activity"/>
    <property type="evidence" value="ECO:0007669"/>
    <property type="project" value="TreeGrafter"/>
</dbReference>
<evidence type="ECO:0000313" key="3">
    <source>
        <dbReference type="Proteomes" id="UP000009170"/>
    </source>
</evidence>
<keyword evidence="1" id="KW-0256">Endoplasmic reticulum</keyword>
<protein>
    <recommendedName>
        <fullName evidence="1">Protein transport protein SEC23</fullName>
    </recommendedName>
</protein>
<keyword evidence="1" id="KW-0479">Metal-binding</keyword>
<dbReference type="PANTHER" id="PTHR11141">
    <property type="entry name" value="PROTEIN TRANSPORT PROTEIN SEC23"/>
    <property type="match status" value="1"/>
</dbReference>
<comment type="function">
    <text evidence="1">Component of the coat protein complex II (COPII) which promotes the formation of transport vesicles from the endoplasmic reticulum (ER). The coat has two main functions, the physical deformation of the endoplasmic reticulum membrane into vesicles and the selection of cargo molecules.</text>
</comment>
<dbReference type="GO" id="GO:0030127">
    <property type="term" value="C:COPII vesicle coat"/>
    <property type="evidence" value="ECO:0007669"/>
    <property type="project" value="TreeGrafter"/>
</dbReference>
<dbReference type="AlphaFoldDB" id="A0A090M4C6"/>
<evidence type="ECO:0000256" key="1">
    <source>
        <dbReference type="RuleBase" id="RU365030"/>
    </source>
</evidence>
<keyword evidence="1" id="KW-0653">Protein transport</keyword>
<dbReference type="EMBL" id="CAID01000009">
    <property type="protein sequence ID" value="CEF99090.1"/>
    <property type="molecule type" value="Genomic_DNA"/>
</dbReference>
<dbReference type="PANTHER" id="PTHR11141:SF0">
    <property type="entry name" value="PROTEIN TRANSPORT PROTEIN SEC23"/>
    <property type="match status" value="1"/>
</dbReference>
<gene>
    <name evidence="2" type="ORF">OT_ostta09g02640</name>
</gene>
<dbReference type="KEGG" id="ota:OT_ostta09g02640"/>
<comment type="caution">
    <text evidence="2">The sequence shown here is derived from an EMBL/GenBank/DDBJ whole genome shotgun (WGS) entry which is preliminary data.</text>
</comment>
<keyword evidence="1" id="KW-0472">Membrane</keyword>
<dbReference type="GO" id="GO:0070971">
    <property type="term" value="C:endoplasmic reticulum exit site"/>
    <property type="evidence" value="ECO:0007669"/>
    <property type="project" value="TreeGrafter"/>
</dbReference>
<dbReference type="InParanoid" id="A0A090M4C6"/>
<dbReference type="GO" id="GO:0005789">
    <property type="term" value="C:endoplasmic reticulum membrane"/>
    <property type="evidence" value="ECO:0007669"/>
    <property type="project" value="UniProtKB-SubCell"/>
</dbReference>
<dbReference type="OrthoDB" id="10256289at2759"/>
<dbReference type="RefSeq" id="XP_022839641.1">
    <property type="nucleotide sequence ID" value="XM_022983367.1"/>
</dbReference>
<dbReference type="GO" id="GO:0090110">
    <property type="term" value="P:COPII-coated vesicle cargo loading"/>
    <property type="evidence" value="ECO:0007669"/>
    <property type="project" value="TreeGrafter"/>
</dbReference>
<comment type="subcellular location">
    <subcellularLocation>
        <location evidence="1">Cytoplasmic vesicle</location>
        <location evidence="1">COPII-coated vesicle membrane</location>
        <topology evidence="1">Peripheral membrane protein</topology>
        <orientation evidence="1">Cytoplasmic side</orientation>
    </subcellularLocation>
    <subcellularLocation>
        <location evidence="1">Endoplasmic reticulum membrane</location>
        <topology evidence="1">Peripheral membrane protein</topology>
        <orientation evidence="1">Cytoplasmic side</orientation>
    </subcellularLocation>
</comment>
<dbReference type="Gene3D" id="2.60.40.1670">
    <property type="entry name" value="beta-sandwich domain of Sec23/24"/>
    <property type="match status" value="1"/>
</dbReference>
<dbReference type="GO" id="GO:0015031">
    <property type="term" value="P:protein transport"/>
    <property type="evidence" value="ECO:0007669"/>
    <property type="project" value="UniProtKB-KW"/>
</dbReference>
<keyword evidence="1" id="KW-0968">Cytoplasmic vesicle</keyword>
<organism evidence="2 3">
    <name type="scientific">Ostreococcus tauri</name>
    <name type="common">Marine green alga</name>
    <dbReference type="NCBI Taxonomy" id="70448"/>
    <lineage>
        <taxon>Eukaryota</taxon>
        <taxon>Viridiplantae</taxon>
        <taxon>Chlorophyta</taxon>
        <taxon>Mamiellophyceae</taxon>
        <taxon>Mamiellales</taxon>
        <taxon>Bathycoccaceae</taxon>
        <taxon>Ostreococcus</taxon>
    </lineage>
</organism>
<proteinExistence type="inferred from homology"/>
<keyword evidence="3" id="KW-1185">Reference proteome</keyword>
<keyword evidence="1" id="KW-0862">Zinc</keyword>
<dbReference type="GO" id="GO:0046872">
    <property type="term" value="F:metal ion binding"/>
    <property type="evidence" value="ECO:0007669"/>
    <property type="project" value="UniProtKB-KW"/>
</dbReference>
<dbReference type="STRING" id="70448.A0A090M4C6"/>
<reference evidence="2 3" key="2">
    <citation type="journal article" date="2014" name="BMC Genomics">
        <title>An improved genome of the model marine alga Ostreococcus tauri unfolds by assessing Illumina de novo assemblies.</title>
        <authorList>
            <person name="Blanc-Mathieu R."/>
            <person name="Verhelst B."/>
            <person name="Derelle E."/>
            <person name="Rombauts S."/>
            <person name="Bouget F.Y."/>
            <person name="Carre I."/>
            <person name="Chateau A."/>
            <person name="Eyre-Walker A."/>
            <person name="Grimsley N."/>
            <person name="Moreau H."/>
            <person name="Piegu B."/>
            <person name="Rivals E."/>
            <person name="Schackwitz W."/>
            <person name="Van de Peer Y."/>
            <person name="Piganeau G."/>
        </authorList>
    </citation>
    <scope>NUCLEOTIDE SEQUENCE [LARGE SCALE GENOMIC DNA]</scope>
    <source>
        <strain evidence="3">OTTH 0595 / CCAP 157/2 / RCC745</strain>
    </source>
</reference>
<comment type="similarity">
    <text evidence="1">Belongs to the SEC23/SEC24 family. SEC23 subfamily.</text>
</comment>
<evidence type="ECO:0000313" key="2">
    <source>
        <dbReference type="EMBL" id="CEF99090.1"/>
    </source>
</evidence>
<keyword evidence="1" id="KW-0963">Cytoplasm</keyword>
<reference evidence="3" key="1">
    <citation type="journal article" date="2006" name="Proc. Natl. Acad. Sci. U.S.A.">
        <title>Genome analysis of the smallest free-living eukaryote Ostreococcus tauri unveils many unique features.</title>
        <authorList>
            <person name="Derelle E."/>
            <person name="Ferraz C."/>
            <person name="Rombauts S."/>
            <person name="Rouze P."/>
            <person name="Worden A.Z."/>
            <person name="Robbens S."/>
            <person name="Partensky F."/>
            <person name="Degroeve S."/>
            <person name="Echeynie S."/>
            <person name="Cooke R."/>
            <person name="Saeys Y."/>
            <person name="Wuyts J."/>
            <person name="Jabbari K."/>
            <person name="Bowler C."/>
            <person name="Panaud O."/>
            <person name="Piegu B."/>
            <person name="Ball S.G."/>
            <person name="Ral J.-P."/>
            <person name="Bouget F.-Y."/>
            <person name="Piganeau G."/>
            <person name="De Baets B."/>
            <person name="Picard A."/>
            <person name="Delseny M."/>
            <person name="Demaille J."/>
            <person name="Van de Peer Y."/>
            <person name="Moreau H."/>
        </authorList>
    </citation>
    <scope>NUCLEOTIDE SEQUENCE [LARGE SCALE GENOMIC DNA]</scope>
    <source>
        <strain evidence="3">OTTH 0595 / CCAP 157/2 / RCC745</strain>
    </source>
</reference>
<dbReference type="Proteomes" id="UP000009170">
    <property type="component" value="Unassembled WGS sequence"/>
</dbReference>
<accession>A0A090M4C6</accession>
<keyword evidence="1" id="KW-0931">ER-Golgi transport</keyword>